<accession>A0A8S1SMQ9</accession>
<organism evidence="1 2">
    <name type="scientific">Paramecium octaurelia</name>
    <dbReference type="NCBI Taxonomy" id="43137"/>
    <lineage>
        <taxon>Eukaryota</taxon>
        <taxon>Sar</taxon>
        <taxon>Alveolata</taxon>
        <taxon>Ciliophora</taxon>
        <taxon>Intramacronucleata</taxon>
        <taxon>Oligohymenophorea</taxon>
        <taxon>Peniculida</taxon>
        <taxon>Parameciidae</taxon>
        <taxon>Paramecium</taxon>
    </lineage>
</organism>
<keyword evidence="2" id="KW-1185">Reference proteome</keyword>
<reference evidence="1" key="1">
    <citation type="submission" date="2021-01" db="EMBL/GenBank/DDBJ databases">
        <authorList>
            <consortium name="Genoscope - CEA"/>
            <person name="William W."/>
        </authorList>
    </citation>
    <scope>NUCLEOTIDE SEQUENCE</scope>
</reference>
<protein>
    <submittedName>
        <fullName evidence="1">Uncharacterized protein</fullName>
    </submittedName>
</protein>
<gene>
    <name evidence="1" type="ORF">POCTA_138.1.T0110494</name>
</gene>
<dbReference type="CDD" id="cd00064">
    <property type="entry name" value="FU"/>
    <property type="match status" value="1"/>
</dbReference>
<dbReference type="Proteomes" id="UP000683925">
    <property type="component" value="Unassembled WGS sequence"/>
</dbReference>
<comment type="caution">
    <text evidence="1">The sequence shown here is derived from an EMBL/GenBank/DDBJ whole genome shotgun (WGS) entry which is preliminary data.</text>
</comment>
<dbReference type="EMBL" id="CAJJDP010000010">
    <property type="protein sequence ID" value="CAD8140559.1"/>
    <property type="molecule type" value="Genomic_DNA"/>
</dbReference>
<evidence type="ECO:0000313" key="1">
    <source>
        <dbReference type="EMBL" id="CAD8140559.1"/>
    </source>
</evidence>
<name>A0A8S1SMQ9_PAROT</name>
<dbReference type="OrthoDB" id="319931at2759"/>
<sequence>MMETKLLQQPISILSQLSILSFQAILFQSLKHSIQLMISNYGIIFIKKLVNQIQVSIIFFKGFGKEELNINLDVAQFNQVQFKLSYGNIFQSKSNYLTIQIVGLQFLNCPDNNQPQIICHLTCLECDGPTKDDCLSCSKDQNRRYLPNFKQCICEQGTIDLNNECVYYEVFKLKLAQEKPFKEECKYGFFESEGNCFKCPSIINENVISCLECIQNPKIWAQTLICQTTLYTDEDGNVSQQLKDLEQQYVLVGSDLHYCPDCTTLSSTYDLVEKQNSLKIFVEPLNQQILIATNVEKNVMNVKFYQHIQIKSTL</sequence>
<evidence type="ECO:0000313" key="2">
    <source>
        <dbReference type="Proteomes" id="UP000683925"/>
    </source>
</evidence>
<dbReference type="AlphaFoldDB" id="A0A8S1SMQ9"/>
<proteinExistence type="predicted"/>
<dbReference type="InterPro" id="IPR006212">
    <property type="entry name" value="Furin_repeat"/>
</dbReference>